<keyword evidence="4" id="KW-1185">Reference proteome</keyword>
<feature type="region of interest" description="Disordered" evidence="1">
    <location>
        <begin position="94"/>
        <end position="126"/>
    </location>
</feature>
<name>A0ABS0Y3D7_9HYPH</name>
<comment type="caution">
    <text evidence="3">The sequence shown here is derived from an EMBL/GenBank/DDBJ whole genome shotgun (WGS) entry which is preliminary data.</text>
</comment>
<evidence type="ECO:0000313" key="4">
    <source>
        <dbReference type="Proteomes" id="UP000620670"/>
    </source>
</evidence>
<feature type="non-terminal residue" evidence="3">
    <location>
        <position position="126"/>
    </location>
</feature>
<keyword evidence="2" id="KW-0472">Membrane</keyword>
<evidence type="ECO:0000313" key="3">
    <source>
        <dbReference type="EMBL" id="MBJ6126820.1"/>
    </source>
</evidence>
<evidence type="ECO:0000256" key="2">
    <source>
        <dbReference type="SAM" id="Phobius"/>
    </source>
</evidence>
<gene>
    <name evidence="3" type="ORF">JAO75_15535</name>
</gene>
<sequence length="126" mass="13351">MTQLHDLGPDEQRPADGRQGRRRIFVAALVLLALGAGMWLGFRAGQGSFALPGGIALPNWLDFSLGGNGSPPAATGPIAYYRDPDSKPFYSAVPKKTEDGRDYLPVPASADVSFDEKPKDAPAGQP</sequence>
<keyword evidence="2" id="KW-0812">Transmembrane</keyword>
<evidence type="ECO:0000256" key="1">
    <source>
        <dbReference type="SAM" id="MobiDB-lite"/>
    </source>
</evidence>
<dbReference type="EMBL" id="JAELXT010000017">
    <property type="protein sequence ID" value="MBJ6126820.1"/>
    <property type="molecule type" value="Genomic_DNA"/>
</dbReference>
<feature type="transmembrane region" description="Helical" evidence="2">
    <location>
        <begin position="24"/>
        <end position="42"/>
    </location>
</feature>
<accession>A0ABS0Y3D7</accession>
<organism evidence="3 4">
    <name type="scientific">Microvirga splendida</name>
    <dbReference type="NCBI Taxonomy" id="2795727"/>
    <lineage>
        <taxon>Bacteria</taxon>
        <taxon>Pseudomonadati</taxon>
        <taxon>Pseudomonadota</taxon>
        <taxon>Alphaproteobacteria</taxon>
        <taxon>Hyphomicrobiales</taxon>
        <taxon>Methylobacteriaceae</taxon>
        <taxon>Microvirga</taxon>
    </lineage>
</organism>
<protein>
    <submittedName>
        <fullName evidence="3">Efflux transporter periplasmic adaptor subunit</fullName>
    </submittedName>
</protein>
<reference evidence="4" key="1">
    <citation type="submission" date="2020-12" db="EMBL/GenBank/DDBJ databases">
        <title>Hymenobacter sp.</title>
        <authorList>
            <person name="Kim M.K."/>
        </authorList>
    </citation>
    <scope>NUCLEOTIDE SEQUENCE [LARGE SCALE GENOMIC DNA]</scope>
    <source>
        <strain evidence="4">BT325</strain>
    </source>
</reference>
<proteinExistence type="predicted"/>
<keyword evidence="2" id="KW-1133">Transmembrane helix</keyword>
<dbReference type="Proteomes" id="UP000620670">
    <property type="component" value="Unassembled WGS sequence"/>
</dbReference>